<dbReference type="Proteomes" id="UP000717328">
    <property type="component" value="Unassembled WGS sequence"/>
</dbReference>
<feature type="compositionally biased region" description="Basic and acidic residues" evidence="1">
    <location>
        <begin position="220"/>
        <end position="240"/>
    </location>
</feature>
<evidence type="ECO:0000256" key="1">
    <source>
        <dbReference type="SAM" id="MobiDB-lite"/>
    </source>
</evidence>
<reference evidence="2" key="1">
    <citation type="submission" date="2021-02" db="EMBL/GenBank/DDBJ databases">
        <authorList>
            <person name="Nieuwenhuis M."/>
            <person name="Van De Peppel L.J.J."/>
        </authorList>
    </citation>
    <scope>NUCLEOTIDE SEQUENCE</scope>
    <source>
        <strain evidence="2">D49</strain>
    </source>
</reference>
<accession>A0A9P7GHE7</accession>
<proteinExistence type="predicted"/>
<gene>
    <name evidence="2" type="ORF">H0H81_000789</name>
</gene>
<feature type="compositionally biased region" description="Basic and acidic residues" evidence="1">
    <location>
        <begin position="331"/>
        <end position="342"/>
    </location>
</feature>
<evidence type="ECO:0000313" key="3">
    <source>
        <dbReference type="Proteomes" id="UP000717328"/>
    </source>
</evidence>
<evidence type="ECO:0000313" key="2">
    <source>
        <dbReference type="EMBL" id="KAG5650093.1"/>
    </source>
</evidence>
<feature type="compositionally biased region" description="Low complexity" evidence="1">
    <location>
        <begin position="278"/>
        <end position="290"/>
    </location>
</feature>
<sequence>MRFKLQQQLPSTICPSPLPLIFVCGTITRYFADLVNIFSAVDNKDSPLPSKEIPGGSRVGVGSLPGNLSEVSVAKLPEERIMEGSIPAPPRKPAHTAGLHLAGSHYTMPSTEVPSGSFGGIGSLPGNYSEVSVAKLPDERLQECLPSHETDHEVLGKTGGVGALPGGPDESRVALLPEERVHPEGLAFFSAPVQSTQLTAKLYIAEIYGSARGAAAPPDTKSERKGSKLKEEVKEIKEKVSSSSPFKNDASAIGGGGTEGYHPALLHPPPENKKPDTLTEAVTTSSETSAGIKGDRRASTGSSGESHKIGFLEKMRAEAKVLTGKFSHKEKKSEEGKHVTGK</sequence>
<reference evidence="2" key="2">
    <citation type="submission" date="2021-10" db="EMBL/GenBank/DDBJ databases">
        <title>Phylogenomics reveals ancestral predisposition of the termite-cultivated fungus Termitomyces towards a domesticated lifestyle.</title>
        <authorList>
            <person name="Auxier B."/>
            <person name="Grum-Grzhimaylo A."/>
            <person name="Cardenas M.E."/>
            <person name="Lodge J.D."/>
            <person name="Laessoe T."/>
            <person name="Pedersen O."/>
            <person name="Smith M.E."/>
            <person name="Kuyper T.W."/>
            <person name="Franco-Molano E.A."/>
            <person name="Baroni T.J."/>
            <person name="Aanen D.K."/>
        </authorList>
    </citation>
    <scope>NUCLEOTIDE SEQUENCE</scope>
    <source>
        <strain evidence="2">D49</strain>
    </source>
</reference>
<name>A0A9P7GHE7_9AGAR</name>
<dbReference type="OrthoDB" id="3268823at2759"/>
<feature type="compositionally biased region" description="Basic and acidic residues" evidence="1">
    <location>
        <begin position="305"/>
        <end position="319"/>
    </location>
</feature>
<dbReference type="AlphaFoldDB" id="A0A9P7GHE7"/>
<protein>
    <submittedName>
        <fullName evidence="2">Uncharacterized protein</fullName>
    </submittedName>
</protein>
<keyword evidence="3" id="KW-1185">Reference proteome</keyword>
<comment type="caution">
    <text evidence="2">The sequence shown here is derived from an EMBL/GenBank/DDBJ whole genome shotgun (WGS) entry which is preliminary data.</text>
</comment>
<dbReference type="EMBL" id="JABCKI010000561">
    <property type="protein sequence ID" value="KAG5650093.1"/>
    <property type="molecule type" value="Genomic_DNA"/>
</dbReference>
<feature type="region of interest" description="Disordered" evidence="1">
    <location>
        <begin position="212"/>
        <end position="342"/>
    </location>
</feature>
<organism evidence="2 3">
    <name type="scientific">Sphagnurus paluster</name>
    <dbReference type="NCBI Taxonomy" id="117069"/>
    <lineage>
        <taxon>Eukaryota</taxon>
        <taxon>Fungi</taxon>
        <taxon>Dikarya</taxon>
        <taxon>Basidiomycota</taxon>
        <taxon>Agaricomycotina</taxon>
        <taxon>Agaricomycetes</taxon>
        <taxon>Agaricomycetidae</taxon>
        <taxon>Agaricales</taxon>
        <taxon>Tricholomatineae</taxon>
        <taxon>Lyophyllaceae</taxon>
        <taxon>Sphagnurus</taxon>
    </lineage>
</organism>